<keyword evidence="1" id="KW-0472">Membrane</keyword>
<dbReference type="InterPro" id="IPR052710">
    <property type="entry name" value="CAAX_protease"/>
</dbReference>
<dbReference type="Pfam" id="PF02517">
    <property type="entry name" value="Rce1-like"/>
    <property type="match status" value="1"/>
</dbReference>
<name>A0A1I6C5B8_9BACI</name>
<gene>
    <name evidence="3" type="ORF">SAMN02745910_05024</name>
</gene>
<dbReference type="Proteomes" id="UP000182762">
    <property type="component" value="Unassembled WGS sequence"/>
</dbReference>
<sequence length="239" mass="27494">MTKRYWYVILTYVLMQLSGYPVLYALMKMNAFSTRSELVTANIYWTIISFILALIITLLLLRPDMNMRKKYNWSKLITWAILGVFMALLAQGIASNIETNVFGVNPESENTQNIMRLVEVVPLLIAVVSIIGPILEEVVFRKIIFGSLYGRSNFFIAAIISSFIFALVHQDFSHLLVYMAMGLTFAFLYVKTSSILVPIFAHVSMNTFVVMMQYVFKDDIEKYIEQQEKLQQIFGGFQL</sequence>
<keyword evidence="1" id="KW-0812">Transmembrane</keyword>
<feature type="transmembrane region" description="Helical" evidence="1">
    <location>
        <begin position="172"/>
        <end position="190"/>
    </location>
</feature>
<keyword evidence="4" id="KW-1185">Reference proteome</keyword>
<dbReference type="PANTHER" id="PTHR36435:SF6">
    <property type="entry name" value="ABORTIVE INFECTION PROTEIN"/>
    <property type="match status" value="1"/>
</dbReference>
<accession>A0A1I6C5B8</accession>
<organism evidence="3 4">
    <name type="scientific">Priestia endophytica DSM 13796</name>
    <dbReference type="NCBI Taxonomy" id="1121089"/>
    <lineage>
        <taxon>Bacteria</taxon>
        <taxon>Bacillati</taxon>
        <taxon>Bacillota</taxon>
        <taxon>Bacilli</taxon>
        <taxon>Bacillales</taxon>
        <taxon>Bacillaceae</taxon>
        <taxon>Priestia</taxon>
    </lineage>
</organism>
<evidence type="ECO:0000313" key="3">
    <source>
        <dbReference type="EMBL" id="SFQ88389.1"/>
    </source>
</evidence>
<dbReference type="EMBL" id="FOXX01000026">
    <property type="protein sequence ID" value="SFQ88389.1"/>
    <property type="molecule type" value="Genomic_DNA"/>
</dbReference>
<feature type="transmembrane region" description="Helical" evidence="1">
    <location>
        <begin position="43"/>
        <end position="61"/>
    </location>
</feature>
<keyword evidence="1" id="KW-1133">Transmembrane helix</keyword>
<proteinExistence type="predicted"/>
<feature type="transmembrane region" description="Helical" evidence="1">
    <location>
        <begin position="114"/>
        <end position="136"/>
    </location>
</feature>
<protein>
    <recommendedName>
        <fullName evidence="2">CAAX prenyl protease 2/Lysostaphin resistance protein A-like domain-containing protein</fullName>
    </recommendedName>
</protein>
<evidence type="ECO:0000259" key="2">
    <source>
        <dbReference type="Pfam" id="PF02517"/>
    </source>
</evidence>
<feature type="transmembrane region" description="Helical" evidence="1">
    <location>
        <begin position="73"/>
        <end position="94"/>
    </location>
</feature>
<feature type="domain" description="CAAX prenyl protease 2/Lysostaphin resistance protein A-like" evidence="2">
    <location>
        <begin position="122"/>
        <end position="208"/>
    </location>
</feature>
<feature type="transmembrane region" description="Helical" evidence="1">
    <location>
        <begin position="148"/>
        <end position="166"/>
    </location>
</feature>
<dbReference type="GeneID" id="93713536"/>
<dbReference type="InterPro" id="IPR003675">
    <property type="entry name" value="Rce1/LyrA-like_dom"/>
</dbReference>
<comment type="caution">
    <text evidence="3">The sequence shown here is derived from an EMBL/GenBank/DDBJ whole genome shotgun (WGS) entry which is preliminary data.</text>
</comment>
<dbReference type="RefSeq" id="WP_061803969.1">
    <property type="nucleotide sequence ID" value="NZ_FOXX01000026.1"/>
</dbReference>
<evidence type="ECO:0000313" key="4">
    <source>
        <dbReference type="Proteomes" id="UP000182762"/>
    </source>
</evidence>
<feature type="transmembrane region" description="Helical" evidence="1">
    <location>
        <begin position="5"/>
        <end position="23"/>
    </location>
</feature>
<evidence type="ECO:0000256" key="1">
    <source>
        <dbReference type="SAM" id="Phobius"/>
    </source>
</evidence>
<dbReference type="PANTHER" id="PTHR36435">
    <property type="entry name" value="SLR1288 PROTEIN"/>
    <property type="match status" value="1"/>
</dbReference>
<reference evidence="3 4" key="1">
    <citation type="submission" date="2016-10" db="EMBL/GenBank/DDBJ databases">
        <authorList>
            <person name="Varghese N."/>
            <person name="Submissions S."/>
        </authorList>
    </citation>
    <scope>NUCLEOTIDE SEQUENCE [LARGE SCALE GENOMIC DNA]</scope>
    <source>
        <strain evidence="3 4">DSM 13796</strain>
    </source>
</reference>